<evidence type="ECO:0000313" key="2">
    <source>
        <dbReference type="Proteomes" id="UP001065298"/>
    </source>
</evidence>
<organism evidence="1 2">
    <name type="scientific">Fusarium keratoplasticum</name>
    <dbReference type="NCBI Taxonomy" id="1328300"/>
    <lineage>
        <taxon>Eukaryota</taxon>
        <taxon>Fungi</taxon>
        <taxon>Dikarya</taxon>
        <taxon>Ascomycota</taxon>
        <taxon>Pezizomycotina</taxon>
        <taxon>Sordariomycetes</taxon>
        <taxon>Hypocreomycetidae</taxon>
        <taxon>Hypocreales</taxon>
        <taxon>Nectriaceae</taxon>
        <taxon>Fusarium</taxon>
        <taxon>Fusarium solani species complex</taxon>
    </lineage>
</organism>
<keyword evidence="2" id="KW-1185">Reference proteome</keyword>
<evidence type="ECO:0000313" key="1">
    <source>
        <dbReference type="EMBL" id="KAI8654463.1"/>
    </source>
</evidence>
<sequence>MSLITVFGATGAQGGSVVRQLLKDPKWKVRGITRDVNSEKSKQLASQVADSTHCQGVEVIAADLFNVKSLERAIEGAVGIFLVTLYWEFIGEHGLDGAGEQEVTQFKNLALAASKSPTLKHLVLSTLPPASKSSGGKFKVPHSDYKEKGAEWIRKNTPELWAKSSEYWAGFYTSNLWTLPFTKPVKPPQSGAYLFLLPSKPSATVSLAGDLDTNTGIIVEALFKAGSKAFDRIAMGTTDLRPISDLAVVYEKVTRKPTRYVEVSDEIFEALYGIYGRELAAQMRWSESVTDWENLDPGRVISHQELGVEGKLVNFEEALVAARDKLE</sequence>
<reference evidence="1" key="1">
    <citation type="submission" date="2022-06" db="EMBL/GenBank/DDBJ databases">
        <title>Fusarium solani species complex genomes reveal bases of compartmentalisation and animal pathogenesis.</title>
        <authorList>
            <person name="Tsai I.J."/>
        </authorList>
    </citation>
    <scope>NUCLEOTIDE SEQUENCE</scope>
    <source>
        <strain evidence="1">Fu6.1</strain>
    </source>
</reference>
<accession>A0ACC0QI26</accession>
<gene>
    <name evidence="1" type="ORF">NCS57_01191700</name>
</gene>
<name>A0ACC0QI26_9HYPO</name>
<comment type="caution">
    <text evidence="1">The sequence shown here is derived from an EMBL/GenBank/DDBJ whole genome shotgun (WGS) entry which is preliminary data.</text>
</comment>
<proteinExistence type="predicted"/>
<protein>
    <submittedName>
        <fullName evidence="1">HSCARG dehydrogenase</fullName>
    </submittedName>
</protein>
<dbReference type="Proteomes" id="UP001065298">
    <property type="component" value="Chromosome 10"/>
</dbReference>
<dbReference type="EMBL" id="CM046512">
    <property type="protein sequence ID" value="KAI8654463.1"/>
    <property type="molecule type" value="Genomic_DNA"/>
</dbReference>